<evidence type="ECO:0000313" key="5">
    <source>
        <dbReference type="Proteomes" id="UP000595512"/>
    </source>
</evidence>
<dbReference type="Pfam" id="PF01323">
    <property type="entry name" value="DSBA"/>
    <property type="match status" value="1"/>
</dbReference>
<feature type="domain" description="DSBA-like thioredoxin" evidence="1">
    <location>
        <begin position="3"/>
        <end position="204"/>
    </location>
</feature>
<dbReference type="KEGG" id="hspo:JGZ69_22240"/>
<name>A0A150LCV1_9BACI</name>
<dbReference type="Proteomes" id="UP000595512">
    <property type="component" value="Chromosome"/>
</dbReference>
<evidence type="ECO:0000313" key="2">
    <source>
        <dbReference type="EMBL" id="KYD10158.1"/>
    </source>
</evidence>
<dbReference type="PANTHER" id="PTHR13887:SF41">
    <property type="entry name" value="THIOREDOXIN SUPERFAMILY PROTEIN"/>
    <property type="match status" value="1"/>
</dbReference>
<dbReference type="RefSeq" id="WP_066227809.1">
    <property type="nucleotide sequence ID" value="NZ_CP066701.1"/>
</dbReference>
<accession>A0A150LCV1</accession>
<evidence type="ECO:0000313" key="3">
    <source>
        <dbReference type="EMBL" id="QQX25370.1"/>
    </source>
</evidence>
<protein>
    <submittedName>
        <fullName evidence="3">DsbA family oxidoreductase</fullName>
    </submittedName>
</protein>
<dbReference type="SUPFAM" id="SSF52833">
    <property type="entry name" value="Thioredoxin-like"/>
    <property type="match status" value="1"/>
</dbReference>
<dbReference type="InterPro" id="IPR001853">
    <property type="entry name" value="DSBA-like_thioredoxin_dom"/>
</dbReference>
<dbReference type="InterPro" id="IPR036249">
    <property type="entry name" value="Thioredoxin-like_sf"/>
</dbReference>
<dbReference type="PANTHER" id="PTHR13887">
    <property type="entry name" value="GLUTATHIONE S-TRANSFERASE KAPPA"/>
    <property type="match status" value="1"/>
</dbReference>
<proteinExistence type="predicted"/>
<dbReference type="EMBL" id="CP066701">
    <property type="protein sequence ID" value="QQX25370.1"/>
    <property type="molecule type" value="Genomic_DNA"/>
</dbReference>
<gene>
    <name evidence="2" type="ORF">B4102_0342</name>
    <name evidence="3" type="ORF">JGZ69_22240</name>
</gene>
<dbReference type="EMBL" id="LQYN01000016">
    <property type="protein sequence ID" value="KYD10158.1"/>
    <property type="molecule type" value="Genomic_DNA"/>
</dbReference>
<reference evidence="3 5" key="2">
    <citation type="submission" date="2020-12" db="EMBL/GenBank/DDBJ databases">
        <title>Taxonomic evaluation of the Bacillus sporothermodurans group of bacteria based on whole genome sequences.</title>
        <authorList>
            <person name="Fiedler G."/>
            <person name="Herbstmann A.-D."/>
            <person name="Doll E."/>
            <person name="Wenning M."/>
            <person name="Brinks E."/>
            <person name="Kabisch J."/>
            <person name="Breitenwieser F."/>
            <person name="Lappann M."/>
            <person name="Boehnlein C."/>
            <person name="Franz C."/>
        </authorList>
    </citation>
    <scope>NUCLEOTIDE SEQUENCE [LARGE SCALE GENOMIC DNA]</scope>
    <source>
        <strain evidence="3 5">DSM 10599</strain>
    </source>
</reference>
<dbReference type="GO" id="GO:0016491">
    <property type="term" value="F:oxidoreductase activity"/>
    <property type="evidence" value="ECO:0007669"/>
    <property type="project" value="InterPro"/>
</dbReference>
<evidence type="ECO:0000259" key="1">
    <source>
        <dbReference type="Pfam" id="PF01323"/>
    </source>
</evidence>
<dbReference type="AlphaFoldDB" id="A0A150LCV1"/>
<dbReference type="GeneID" id="62499953"/>
<sequence length="240" mass="27146">MKIEIWSDFVCPFCYIGKRRLEMALEQFPERDQVEIAYRSYELDPNASKNNKLNIHEALAKKYGMSIEQAKEANENIGEQAAEIGLTYKFDSMIPTNTFDAHRLAKFAAEKSFGAAMTERLLKAYFTDSKKISDLNTLADLAEEIGLNREETIEMLNGSKYSDAVRDDEDEAKQIGITGVPFFVLNQKYAISGAQPVEAFVNALNMVWEEEQGKTPLKMINPNKAKSEYCTDEGCFVSED</sequence>
<keyword evidence="4" id="KW-1185">Reference proteome</keyword>
<dbReference type="Gene3D" id="3.40.30.10">
    <property type="entry name" value="Glutaredoxin"/>
    <property type="match status" value="1"/>
</dbReference>
<dbReference type="OrthoDB" id="9799122at2"/>
<reference evidence="2 4" key="1">
    <citation type="submission" date="2016-01" db="EMBL/GenBank/DDBJ databases">
        <title>Genome Sequences of Twelve Sporeforming Bacillus Species Isolated from Foods.</title>
        <authorList>
            <person name="Berendsen E.M."/>
            <person name="Wells-Bennik M.H."/>
            <person name="Krawcyk A.O."/>
            <person name="De Jong A."/>
            <person name="Holsappel S."/>
            <person name="Eijlander R.T."/>
            <person name="Kuipers O.P."/>
        </authorList>
    </citation>
    <scope>NUCLEOTIDE SEQUENCE [LARGE SCALE GENOMIC DNA]</scope>
    <source>
        <strain evidence="2 4">B4102</strain>
    </source>
</reference>
<dbReference type="STRING" id="46224.B4102_0342"/>
<dbReference type="PATRIC" id="fig|46224.3.peg.1211"/>
<organism evidence="2 4">
    <name type="scientific">Heyndrickxia sporothermodurans</name>
    <dbReference type="NCBI Taxonomy" id="46224"/>
    <lineage>
        <taxon>Bacteria</taxon>
        <taxon>Bacillati</taxon>
        <taxon>Bacillota</taxon>
        <taxon>Bacilli</taxon>
        <taxon>Bacillales</taxon>
        <taxon>Bacillaceae</taxon>
        <taxon>Heyndrickxia</taxon>
    </lineage>
</organism>
<evidence type="ECO:0000313" key="4">
    <source>
        <dbReference type="Proteomes" id="UP000075666"/>
    </source>
</evidence>
<dbReference type="CDD" id="cd03024">
    <property type="entry name" value="DsbA_FrnE"/>
    <property type="match status" value="1"/>
</dbReference>
<dbReference type="Proteomes" id="UP000075666">
    <property type="component" value="Unassembled WGS sequence"/>
</dbReference>